<dbReference type="PROSITE" id="PS51352">
    <property type="entry name" value="THIOREDOXIN_2"/>
    <property type="match status" value="1"/>
</dbReference>
<keyword evidence="7" id="KW-0676">Redox-active center</keyword>
<dbReference type="InterPro" id="IPR024706">
    <property type="entry name" value="Peroxiredoxin_AhpC-typ"/>
</dbReference>
<dbReference type="InterPro" id="IPR050924">
    <property type="entry name" value="Peroxiredoxin_BCP/PrxQ"/>
</dbReference>
<evidence type="ECO:0000256" key="9">
    <source>
        <dbReference type="ARBA" id="ARBA00038489"/>
    </source>
</evidence>
<evidence type="ECO:0000313" key="12">
    <source>
        <dbReference type="EMBL" id="VAW09744.1"/>
    </source>
</evidence>
<accession>A0A3B0TM81</accession>
<evidence type="ECO:0000259" key="11">
    <source>
        <dbReference type="PROSITE" id="PS51352"/>
    </source>
</evidence>
<evidence type="ECO:0000256" key="6">
    <source>
        <dbReference type="ARBA" id="ARBA00023157"/>
    </source>
</evidence>
<organism evidence="12">
    <name type="scientific">hydrothermal vent metagenome</name>
    <dbReference type="NCBI Taxonomy" id="652676"/>
    <lineage>
        <taxon>unclassified sequences</taxon>
        <taxon>metagenomes</taxon>
        <taxon>ecological metagenomes</taxon>
    </lineage>
</organism>
<evidence type="ECO:0000256" key="3">
    <source>
        <dbReference type="ARBA" id="ARBA00022559"/>
    </source>
</evidence>
<comment type="catalytic activity">
    <reaction evidence="10">
        <text>a hydroperoxide + [thioredoxin]-dithiol = an alcohol + [thioredoxin]-disulfide + H2O</text>
        <dbReference type="Rhea" id="RHEA:62620"/>
        <dbReference type="Rhea" id="RHEA-COMP:10698"/>
        <dbReference type="Rhea" id="RHEA-COMP:10700"/>
        <dbReference type="ChEBI" id="CHEBI:15377"/>
        <dbReference type="ChEBI" id="CHEBI:29950"/>
        <dbReference type="ChEBI" id="CHEBI:30879"/>
        <dbReference type="ChEBI" id="CHEBI:35924"/>
        <dbReference type="ChEBI" id="CHEBI:50058"/>
        <dbReference type="EC" id="1.11.1.24"/>
    </reaction>
</comment>
<keyword evidence="4" id="KW-0049">Antioxidant</keyword>
<keyword evidence="5 12" id="KW-0560">Oxidoreductase</keyword>
<dbReference type="FunFam" id="3.40.30.10:FF:000007">
    <property type="entry name" value="Thioredoxin-dependent thiol peroxidase"/>
    <property type="match status" value="1"/>
</dbReference>
<reference evidence="12" key="1">
    <citation type="submission" date="2018-06" db="EMBL/GenBank/DDBJ databases">
        <authorList>
            <person name="Zhirakovskaya E."/>
        </authorList>
    </citation>
    <scope>NUCLEOTIDE SEQUENCE</scope>
</reference>
<dbReference type="CDD" id="cd03017">
    <property type="entry name" value="PRX_BCP"/>
    <property type="match status" value="1"/>
</dbReference>
<feature type="domain" description="Thioredoxin" evidence="11">
    <location>
        <begin position="3"/>
        <end position="156"/>
    </location>
</feature>
<evidence type="ECO:0000256" key="5">
    <source>
        <dbReference type="ARBA" id="ARBA00023002"/>
    </source>
</evidence>
<dbReference type="EMBL" id="UOEK01000644">
    <property type="protein sequence ID" value="VAW09744.1"/>
    <property type="molecule type" value="Genomic_DNA"/>
</dbReference>
<dbReference type="GO" id="GO:0008379">
    <property type="term" value="F:thioredoxin peroxidase activity"/>
    <property type="evidence" value="ECO:0007669"/>
    <property type="project" value="TreeGrafter"/>
</dbReference>
<dbReference type="SUPFAM" id="SSF52833">
    <property type="entry name" value="Thioredoxin-like"/>
    <property type="match status" value="1"/>
</dbReference>
<dbReference type="GO" id="GO:0005737">
    <property type="term" value="C:cytoplasm"/>
    <property type="evidence" value="ECO:0007669"/>
    <property type="project" value="TreeGrafter"/>
</dbReference>
<evidence type="ECO:0000256" key="4">
    <source>
        <dbReference type="ARBA" id="ARBA00022862"/>
    </source>
</evidence>
<dbReference type="InterPro" id="IPR013766">
    <property type="entry name" value="Thioredoxin_domain"/>
</dbReference>
<dbReference type="Pfam" id="PF00578">
    <property type="entry name" value="AhpC-TSA"/>
    <property type="match status" value="1"/>
</dbReference>
<dbReference type="PANTHER" id="PTHR42801:SF4">
    <property type="entry name" value="AHPC_TSA FAMILY PROTEIN"/>
    <property type="match status" value="1"/>
</dbReference>
<keyword evidence="3 12" id="KW-0575">Peroxidase</keyword>
<dbReference type="EC" id="1.11.1.24" evidence="2"/>
<gene>
    <name evidence="12" type="ORF">MNBD_ACTINO02-1500</name>
</gene>
<protein>
    <recommendedName>
        <fullName evidence="2">thioredoxin-dependent peroxiredoxin</fullName>
        <ecNumber evidence="2">1.11.1.24</ecNumber>
    </recommendedName>
    <alternativeName>
        <fullName evidence="8">Thioredoxin peroxidase</fullName>
    </alternativeName>
</protein>
<name>A0A3B0TM81_9ZZZZ</name>
<evidence type="ECO:0000256" key="1">
    <source>
        <dbReference type="ARBA" id="ARBA00011245"/>
    </source>
</evidence>
<dbReference type="PANTHER" id="PTHR42801">
    <property type="entry name" value="THIOREDOXIN-DEPENDENT PEROXIDE REDUCTASE"/>
    <property type="match status" value="1"/>
</dbReference>
<dbReference type="Gene3D" id="3.40.30.10">
    <property type="entry name" value="Glutaredoxin"/>
    <property type="match status" value="1"/>
</dbReference>
<dbReference type="PIRSF" id="PIRSF000239">
    <property type="entry name" value="AHPC"/>
    <property type="match status" value="1"/>
</dbReference>
<sequence length="156" mass="17681">MKLTPGDDAPFFSRVDHENNTVTLDDYAGHRVLIYFYPKAFTPGCTGESCDFRDRHDLFYRNGYEILGVSPDSPDELAKFRTEYGLAFPLLSDPDHTMAEAYGAWGTKKNYGKEYVGLIRSTFAIDESAVITDAWYNVRAKEHAARIQRELLPAAE</sequence>
<evidence type="ECO:0000256" key="10">
    <source>
        <dbReference type="ARBA" id="ARBA00049091"/>
    </source>
</evidence>
<dbReference type="GO" id="GO:0034599">
    <property type="term" value="P:cellular response to oxidative stress"/>
    <property type="evidence" value="ECO:0007669"/>
    <property type="project" value="TreeGrafter"/>
</dbReference>
<comment type="subunit">
    <text evidence="1">Monomer.</text>
</comment>
<dbReference type="InterPro" id="IPR036249">
    <property type="entry name" value="Thioredoxin-like_sf"/>
</dbReference>
<proteinExistence type="inferred from homology"/>
<comment type="similarity">
    <text evidence="9">Belongs to the peroxiredoxin family. BCP/PrxQ subfamily.</text>
</comment>
<evidence type="ECO:0000256" key="7">
    <source>
        <dbReference type="ARBA" id="ARBA00023284"/>
    </source>
</evidence>
<keyword evidence="6" id="KW-1015">Disulfide bond</keyword>
<dbReference type="InterPro" id="IPR000866">
    <property type="entry name" value="AhpC/TSA"/>
</dbReference>
<evidence type="ECO:0000256" key="2">
    <source>
        <dbReference type="ARBA" id="ARBA00013017"/>
    </source>
</evidence>
<dbReference type="AlphaFoldDB" id="A0A3B0TM81"/>
<dbReference type="NCBIfam" id="NF006960">
    <property type="entry name" value="PRK09437.1"/>
    <property type="match status" value="1"/>
</dbReference>
<dbReference type="GO" id="GO:0045454">
    <property type="term" value="P:cell redox homeostasis"/>
    <property type="evidence" value="ECO:0007669"/>
    <property type="project" value="TreeGrafter"/>
</dbReference>
<evidence type="ECO:0000256" key="8">
    <source>
        <dbReference type="ARBA" id="ARBA00032824"/>
    </source>
</evidence>